<feature type="domain" description="CusB-like beta-barrel" evidence="7">
    <location>
        <begin position="209"/>
        <end position="281"/>
    </location>
</feature>
<comment type="similarity">
    <text evidence="2">Belongs to the membrane fusion protein (MFP) (TC 8.A.1) family.</text>
</comment>
<dbReference type="SUPFAM" id="SSF111369">
    <property type="entry name" value="HlyD-like secretion proteins"/>
    <property type="match status" value="1"/>
</dbReference>
<dbReference type="Pfam" id="PF25954">
    <property type="entry name" value="Beta-barrel_RND_2"/>
    <property type="match status" value="1"/>
</dbReference>
<dbReference type="EMBL" id="PKUS01000002">
    <property type="protein sequence ID" value="PLW70235.1"/>
    <property type="molecule type" value="Genomic_DNA"/>
</dbReference>
<comment type="subcellular location">
    <subcellularLocation>
        <location evidence="1">Cell envelope</location>
    </subcellularLocation>
</comment>
<evidence type="ECO:0000259" key="8">
    <source>
        <dbReference type="Pfam" id="PF25967"/>
    </source>
</evidence>
<keyword evidence="10" id="KW-1185">Reference proteome</keyword>
<feature type="domain" description="Multidrug resistance protein MdtA-like barrel-sandwich hybrid" evidence="6">
    <location>
        <begin position="62"/>
        <end position="198"/>
    </location>
</feature>
<dbReference type="Gene3D" id="2.40.50.100">
    <property type="match status" value="1"/>
</dbReference>
<feature type="chain" id="PRO_5014937523" evidence="5">
    <location>
        <begin position="30"/>
        <end position="367"/>
    </location>
</feature>
<dbReference type="Gene3D" id="1.10.287.470">
    <property type="entry name" value="Helix hairpin bin"/>
    <property type="match status" value="1"/>
</dbReference>
<evidence type="ECO:0000259" key="7">
    <source>
        <dbReference type="Pfam" id="PF25954"/>
    </source>
</evidence>
<gene>
    <name evidence="9" type="ORF">C0039_03235</name>
</gene>
<sequence>MNMPRTITCPYPLRAILLLAACLALPANAQDKAGAPVVVTTVQEQEVYRVLQLTGTVTSARSARLSPATSGLVSALQVDAGSRVEGGQLLLQMDDELAQLQARGAEAAVERANLALRDARRRLEEARTLAPQRSIAESVVKDIAAEVSQDEAALHEAEAEAGYRRGILQRHQLKAPFAGVISAKLTELGEWVSPGQPVLELVALDDVHLDFPVAEDYAAFIAVGAPMQFSITADPTTHHNGAVTTVVPVTDPNARTFLLRVQPTDPEQTFTPGTSVQGKLRLAAGRRAVVVPRDGIVRSPDGRIVVWTVDAADGGTVVRENVVTSGLSFDSLVEISSGLEPGARIVVRGNEALQNGQNVVIRQAGEG</sequence>
<dbReference type="Pfam" id="PF25967">
    <property type="entry name" value="RND-MFP_C"/>
    <property type="match status" value="1"/>
</dbReference>
<dbReference type="PANTHER" id="PTHR30469">
    <property type="entry name" value="MULTIDRUG RESISTANCE PROTEIN MDTA"/>
    <property type="match status" value="1"/>
</dbReference>
<keyword evidence="3" id="KW-0813">Transport</keyword>
<dbReference type="PANTHER" id="PTHR30469:SF15">
    <property type="entry name" value="HLYD FAMILY OF SECRETION PROTEINS"/>
    <property type="match status" value="1"/>
</dbReference>
<evidence type="ECO:0000313" key="9">
    <source>
        <dbReference type="EMBL" id="PLW70235.1"/>
    </source>
</evidence>
<keyword evidence="4" id="KW-0175">Coiled coil</keyword>
<dbReference type="RefSeq" id="WP_101517218.1">
    <property type="nucleotide sequence ID" value="NZ_PKUS01000002.1"/>
</dbReference>
<dbReference type="GO" id="GO:0015562">
    <property type="term" value="F:efflux transmembrane transporter activity"/>
    <property type="evidence" value="ECO:0007669"/>
    <property type="project" value="TreeGrafter"/>
</dbReference>
<comment type="caution">
    <text evidence="9">The sequence shown here is derived from an EMBL/GenBank/DDBJ whole genome shotgun (WGS) entry which is preliminary data.</text>
</comment>
<protein>
    <submittedName>
        <fullName evidence="9">Uncharacterized protein</fullName>
    </submittedName>
</protein>
<dbReference type="OrthoDB" id="9806939at2"/>
<evidence type="ECO:0000259" key="6">
    <source>
        <dbReference type="Pfam" id="PF25917"/>
    </source>
</evidence>
<dbReference type="Proteomes" id="UP000235005">
    <property type="component" value="Unassembled WGS sequence"/>
</dbReference>
<dbReference type="GO" id="GO:1990281">
    <property type="term" value="C:efflux pump complex"/>
    <property type="evidence" value="ECO:0007669"/>
    <property type="project" value="TreeGrafter"/>
</dbReference>
<evidence type="ECO:0000256" key="4">
    <source>
        <dbReference type="SAM" id="Coils"/>
    </source>
</evidence>
<dbReference type="InterPro" id="IPR058792">
    <property type="entry name" value="Beta-barrel_RND_2"/>
</dbReference>
<feature type="coiled-coil region" evidence="4">
    <location>
        <begin position="102"/>
        <end position="160"/>
    </location>
</feature>
<dbReference type="Gene3D" id="2.40.420.20">
    <property type="match status" value="1"/>
</dbReference>
<dbReference type="InterPro" id="IPR058625">
    <property type="entry name" value="MdtA-like_BSH"/>
</dbReference>
<dbReference type="AlphaFoldDB" id="A0A2N5X6W8"/>
<proteinExistence type="inferred from homology"/>
<keyword evidence="5" id="KW-0732">Signal</keyword>
<dbReference type="Pfam" id="PF25917">
    <property type="entry name" value="BSH_RND"/>
    <property type="match status" value="1"/>
</dbReference>
<evidence type="ECO:0000313" key="10">
    <source>
        <dbReference type="Proteomes" id="UP000235005"/>
    </source>
</evidence>
<evidence type="ECO:0000256" key="1">
    <source>
        <dbReference type="ARBA" id="ARBA00004196"/>
    </source>
</evidence>
<evidence type="ECO:0000256" key="2">
    <source>
        <dbReference type="ARBA" id="ARBA00009477"/>
    </source>
</evidence>
<accession>A0A2N5X6W8</accession>
<evidence type="ECO:0000256" key="5">
    <source>
        <dbReference type="SAM" id="SignalP"/>
    </source>
</evidence>
<dbReference type="Gene3D" id="2.40.30.170">
    <property type="match status" value="1"/>
</dbReference>
<dbReference type="InterPro" id="IPR006143">
    <property type="entry name" value="RND_pump_MFP"/>
</dbReference>
<name>A0A2N5X6W8_9GAMM</name>
<reference evidence="9 10" key="1">
    <citation type="submission" date="2018-01" db="EMBL/GenBank/DDBJ databases">
        <title>The draft genome sequence of Halioglobus lutimaris HF004.</title>
        <authorList>
            <person name="Du Z.-J."/>
            <person name="Shi M.-J."/>
        </authorList>
    </citation>
    <scope>NUCLEOTIDE SEQUENCE [LARGE SCALE GENOMIC DNA]</scope>
    <source>
        <strain evidence="9 10">HF004</strain>
    </source>
</reference>
<feature type="domain" description="Multidrug resistance protein MdtA-like C-terminal permuted SH3" evidence="8">
    <location>
        <begin position="288"/>
        <end position="349"/>
    </location>
</feature>
<feature type="signal peptide" evidence="5">
    <location>
        <begin position="1"/>
        <end position="29"/>
    </location>
</feature>
<dbReference type="NCBIfam" id="TIGR01730">
    <property type="entry name" value="RND_mfp"/>
    <property type="match status" value="1"/>
</dbReference>
<dbReference type="InterPro" id="IPR058627">
    <property type="entry name" value="MdtA-like_C"/>
</dbReference>
<evidence type="ECO:0000256" key="3">
    <source>
        <dbReference type="ARBA" id="ARBA00022448"/>
    </source>
</evidence>
<organism evidence="9 10">
    <name type="scientific">Pseudohalioglobus lutimaris</name>
    <dbReference type="NCBI Taxonomy" id="1737061"/>
    <lineage>
        <taxon>Bacteria</taxon>
        <taxon>Pseudomonadati</taxon>
        <taxon>Pseudomonadota</taxon>
        <taxon>Gammaproteobacteria</taxon>
        <taxon>Cellvibrionales</taxon>
        <taxon>Halieaceae</taxon>
        <taxon>Pseudohalioglobus</taxon>
    </lineage>
</organism>